<reference evidence="5 6" key="1">
    <citation type="journal article" date="2018" name="G3 (Bethesda)">
        <title>Phylogenetic and Phylogenomic Definition of Rhizopus Species.</title>
        <authorList>
            <person name="Gryganskyi A.P."/>
            <person name="Golan J."/>
            <person name="Dolatabadi S."/>
            <person name="Mondo S."/>
            <person name="Robb S."/>
            <person name="Idnurm A."/>
            <person name="Muszewska A."/>
            <person name="Steczkiewicz K."/>
            <person name="Masonjones S."/>
            <person name="Liao H.L."/>
            <person name="Gajdeczka M.T."/>
            <person name="Anike F."/>
            <person name="Vuek A."/>
            <person name="Anishchenko I.M."/>
            <person name="Voigt K."/>
            <person name="de Hoog G.S."/>
            <person name="Smith M.E."/>
            <person name="Heitman J."/>
            <person name="Vilgalys R."/>
            <person name="Stajich J.E."/>
        </authorList>
    </citation>
    <scope>NUCLEOTIDE SEQUENCE [LARGE SCALE GENOMIC DNA]</scope>
    <source>
        <strain evidence="5 6">LSU 92-RS-03</strain>
    </source>
</reference>
<evidence type="ECO:0000259" key="4">
    <source>
        <dbReference type="PROSITE" id="PS50004"/>
    </source>
</evidence>
<dbReference type="SUPFAM" id="SSF49562">
    <property type="entry name" value="C2 domain (Calcium/lipid-binding domain, CaLB)"/>
    <property type="match status" value="1"/>
</dbReference>
<dbReference type="Proteomes" id="UP000253551">
    <property type="component" value="Unassembled WGS sequence"/>
</dbReference>
<evidence type="ECO:0000313" key="6">
    <source>
        <dbReference type="Proteomes" id="UP000253551"/>
    </source>
</evidence>
<accession>A0A367IWZ4</accession>
<feature type="transmembrane region" description="Helical" evidence="3">
    <location>
        <begin position="170"/>
        <end position="189"/>
    </location>
</feature>
<name>A0A367IWZ4_RHIST</name>
<keyword evidence="3" id="KW-0472">Membrane</keyword>
<dbReference type="PANTHER" id="PTHR47052:SF3">
    <property type="entry name" value="INGRESSION PROTEIN 1"/>
    <property type="match status" value="1"/>
</dbReference>
<dbReference type="OrthoDB" id="270970at2759"/>
<proteinExistence type="predicted"/>
<comment type="caution">
    <text evidence="5">The sequence shown here is derived from an EMBL/GenBank/DDBJ whole genome shotgun (WGS) entry which is preliminary data.</text>
</comment>
<keyword evidence="1" id="KW-0378">Hydrolase</keyword>
<dbReference type="AlphaFoldDB" id="A0A367IWZ4"/>
<dbReference type="GO" id="GO:0004553">
    <property type="term" value="F:hydrolase activity, hydrolyzing O-glycosyl compounds"/>
    <property type="evidence" value="ECO:0007669"/>
    <property type="project" value="InterPro"/>
</dbReference>
<dbReference type="SMART" id="SM00495">
    <property type="entry name" value="ChtBD3"/>
    <property type="match status" value="1"/>
</dbReference>
<dbReference type="GO" id="GO:0005975">
    <property type="term" value="P:carbohydrate metabolic process"/>
    <property type="evidence" value="ECO:0007669"/>
    <property type="project" value="InterPro"/>
</dbReference>
<dbReference type="InterPro" id="IPR000008">
    <property type="entry name" value="C2_dom"/>
</dbReference>
<dbReference type="SUPFAM" id="SSF51055">
    <property type="entry name" value="Carbohydrate binding domain"/>
    <property type="match status" value="1"/>
</dbReference>
<keyword evidence="3" id="KW-1133">Transmembrane helix</keyword>
<dbReference type="SMART" id="SM00239">
    <property type="entry name" value="C2"/>
    <property type="match status" value="1"/>
</dbReference>
<dbReference type="PANTHER" id="PTHR47052">
    <property type="entry name" value="CONSERVED SERINE PROLINE-RICH PROTEIN (AFU_ORTHOLOGUE AFUA_2G01790)"/>
    <property type="match status" value="1"/>
</dbReference>
<dbReference type="GO" id="GO:0005576">
    <property type="term" value="C:extracellular region"/>
    <property type="evidence" value="ECO:0007669"/>
    <property type="project" value="InterPro"/>
</dbReference>
<feature type="region of interest" description="Disordered" evidence="2">
    <location>
        <begin position="197"/>
        <end position="284"/>
    </location>
</feature>
<keyword evidence="6" id="KW-1185">Reference proteome</keyword>
<protein>
    <recommendedName>
        <fullName evidence="4">C2 domain-containing protein</fullName>
    </recommendedName>
</protein>
<sequence>MLHQHSSASLSIHVSSASNLVAVQHFGKQDPYLRFSLDFNDKESFFKTFTHKNAGDYAVWNQTFTVSLNGEPDLFVEIMNEESTSDEIIGFAAIPINQIVHAQGAHMNGLFDVYDLKGVSAGTVNLQLAALGFPNSQPADFNNEPVRGHSYIHEAHAQGIKSHKKKATGIAIGGALLGGALAVGAGFLGKHLYDEHKEREEEEQREEEEKARLEQEEEERRNSERSEFDAERQRFEEEKRQYEEERRRREEEEQNREEEEEEHEHRHHHRRHSGSDEESDAERWNPVGTFAAGDRVSYHGQVYVCLQGHTSNPTWAPDVAHSLWQSE</sequence>
<evidence type="ECO:0000256" key="1">
    <source>
        <dbReference type="ARBA" id="ARBA00022801"/>
    </source>
</evidence>
<dbReference type="CDD" id="cd12214">
    <property type="entry name" value="ChiA1_BD"/>
    <property type="match status" value="1"/>
</dbReference>
<evidence type="ECO:0000256" key="2">
    <source>
        <dbReference type="SAM" id="MobiDB-lite"/>
    </source>
</evidence>
<feature type="compositionally biased region" description="Acidic residues" evidence="2">
    <location>
        <begin position="252"/>
        <end position="262"/>
    </location>
</feature>
<dbReference type="Gene3D" id="2.10.10.20">
    <property type="entry name" value="Carbohydrate-binding module superfamily 5/12"/>
    <property type="match status" value="1"/>
</dbReference>
<evidence type="ECO:0000313" key="5">
    <source>
        <dbReference type="EMBL" id="RCH82001.1"/>
    </source>
</evidence>
<dbReference type="Pfam" id="PF00168">
    <property type="entry name" value="C2"/>
    <property type="match status" value="1"/>
</dbReference>
<dbReference type="PROSITE" id="PS50004">
    <property type="entry name" value="C2"/>
    <property type="match status" value="1"/>
</dbReference>
<keyword evidence="3" id="KW-0812">Transmembrane</keyword>
<evidence type="ECO:0000256" key="3">
    <source>
        <dbReference type="SAM" id="Phobius"/>
    </source>
</evidence>
<dbReference type="InterPro" id="IPR003610">
    <property type="entry name" value="CBM5/12"/>
</dbReference>
<dbReference type="EMBL" id="PJQM01005273">
    <property type="protein sequence ID" value="RCH82001.1"/>
    <property type="molecule type" value="Genomic_DNA"/>
</dbReference>
<dbReference type="InterPro" id="IPR052981">
    <property type="entry name" value="Ingression_C2_domain"/>
</dbReference>
<organism evidence="5 6">
    <name type="scientific">Rhizopus stolonifer</name>
    <name type="common">Rhizopus nigricans</name>
    <dbReference type="NCBI Taxonomy" id="4846"/>
    <lineage>
        <taxon>Eukaryota</taxon>
        <taxon>Fungi</taxon>
        <taxon>Fungi incertae sedis</taxon>
        <taxon>Mucoromycota</taxon>
        <taxon>Mucoromycotina</taxon>
        <taxon>Mucoromycetes</taxon>
        <taxon>Mucorales</taxon>
        <taxon>Mucorineae</taxon>
        <taxon>Rhizopodaceae</taxon>
        <taxon>Rhizopus</taxon>
    </lineage>
</organism>
<dbReference type="Pfam" id="PF02839">
    <property type="entry name" value="CBM_5_12"/>
    <property type="match status" value="1"/>
</dbReference>
<gene>
    <name evidence="5" type="ORF">CU098_003434</name>
</gene>
<feature type="domain" description="C2" evidence="4">
    <location>
        <begin position="1"/>
        <end position="109"/>
    </location>
</feature>
<dbReference type="STRING" id="4846.A0A367IWZ4"/>
<dbReference type="GO" id="GO:0030246">
    <property type="term" value="F:carbohydrate binding"/>
    <property type="evidence" value="ECO:0007669"/>
    <property type="project" value="InterPro"/>
</dbReference>
<feature type="compositionally biased region" description="Basic and acidic residues" evidence="2">
    <location>
        <begin position="207"/>
        <end position="251"/>
    </location>
</feature>
<dbReference type="InterPro" id="IPR035892">
    <property type="entry name" value="C2_domain_sf"/>
</dbReference>
<dbReference type="CDD" id="cd00030">
    <property type="entry name" value="C2"/>
    <property type="match status" value="1"/>
</dbReference>
<dbReference type="InterPro" id="IPR036573">
    <property type="entry name" value="CBM_sf_5/12"/>
</dbReference>
<dbReference type="Gene3D" id="2.60.40.150">
    <property type="entry name" value="C2 domain"/>
    <property type="match status" value="1"/>
</dbReference>